<evidence type="ECO:0008006" key="4">
    <source>
        <dbReference type="Google" id="ProtNLM"/>
    </source>
</evidence>
<dbReference type="Proteomes" id="UP000324104">
    <property type="component" value="Unassembled WGS sequence"/>
</dbReference>
<dbReference type="RefSeq" id="WP_149080331.1">
    <property type="nucleotide sequence ID" value="NZ_VTAW01000003.1"/>
</dbReference>
<reference evidence="2 3" key="1">
    <citation type="submission" date="2019-08" db="EMBL/GenBank/DDBJ databases">
        <title>Archaea genome.</title>
        <authorList>
            <person name="Kajale S."/>
            <person name="Shouche Y."/>
            <person name="Deshpande N."/>
            <person name="Sharma A."/>
        </authorList>
    </citation>
    <scope>NUCLEOTIDE SEQUENCE [LARGE SCALE GENOMIC DNA]</scope>
    <source>
        <strain evidence="2 3">ESP3B_9</strain>
    </source>
</reference>
<keyword evidence="1" id="KW-1133">Transmembrane helix</keyword>
<feature type="transmembrane region" description="Helical" evidence="1">
    <location>
        <begin position="212"/>
        <end position="229"/>
    </location>
</feature>
<sequence>MSRSVDPDHRASGWTVLRPWRKLLGANDIDGVIAVVRRYGWFPALCGLAVHSLARGAFEYVSEPFVVAEGYVFPAWPAALVVNLLFGAFVVVFSWFLYFGLIGVVAGTLSDDHVMETDVFKIGGYLLTLFAPVFFLATILMATVGAPDGLHTEGVSGNGAEAAEFAMTSYSFVYDTPQMHAVRTLKAIAWIVVGFLMLPVVGRLYEIDEKRSVLSVLPVTLAGVISAFLL</sequence>
<gene>
    <name evidence="2" type="ORF">FYC77_04600</name>
</gene>
<feature type="transmembrane region" description="Helical" evidence="1">
    <location>
        <begin position="187"/>
        <end position="205"/>
    </location>
</feature>
<keyword evidence="1" id="KW-0472">Membrane</keyword>
<name>A0A5D5AR13_9EURY</name>
<dbReference type="AlphaFoldDB" id="A0A5D5AR13"/>
<evidence type="ECO:0000256" key="1">
    <source>
        <dbReference type="SAM" id="Phobius"/>
    </source>
</evidence>
<dbReference type="EMBL" id="VTAW01000003">
    <property type="protein sequence ID" value="TYT63355.1"/>
    <property type="molecule type" value="Genomic_DNA"/>
</dbReference>
<feature type="transmembrane region" description="Helical" evidence="1">
    <location>
        <begin position="122"/>
        <end position="144"/>
    </location>
</feature>
<accession>A0A5D5AR13</accession>
<protein>
    <recommendedName>
        <fullName evidence="4">Yip1 domain-containing protein</fullName>
    </recommendedName>
</protein>
<evidence type="ECO:0000313" key="3">
    <source>
        <dbReference type="Proteomes" id="UP000324104"/>
    </source>
</evidence>
<feature type="transmembrane region" description="Helical" evidence="1">
    <location>
        <begin position="78"/>
        <end position="110"/>
    </location>
</feature>
<proteinExistence type="predicted"/>
<evidence type="ECO:0000313" key="2">
    <source>
        <dbReference type="EMBL" id="TYT63355.1"/>
    </source>
</evidence>
<comment type="caution">
    <text evidence="2">The sequence shown here is derived from an EMBL/GenBank/DDBJ whole genome shotgun (WGS) entry which is preliminary data.</text>
</comment>
<keyword evidence="1" id="KW-0812">Transmembrane</keyword>
<organism evidence="2 3">
    <name type="scientific">Natrialba swarupiae</name>
    <dbReference type="NCBI Taxonomy" id="2448032"/>
    <lineage>
        <taxon>Archaea</taxon>
        <taxon>Methanobacteriati</taxon>
        <taxon>Methanobacteriota</taxon>
        <taxon>Stenosarchaea group</taxon>
        <taxon>Halobacteria</taxon>
        <taxon>Halobacteriales</taxon>
        <taxon>Natrialbaceae</taxon>
        <taxon>Natrialba</taxon>
    </lineage>
</organism>
<keyword evidence="3" id="KW-1185">Reference proteome</keyword>